<dbReference type="Proteomes" id="UP000518887">
    <property type="component" value="Unassembled WGS sequence"/>
</dbReference>
<dbReference type="InterPro" id="IPR018758">
    <property type="entry name" value="FtrD-like"/>
</dbReference>
<feature type="chain" id="PRO_5030882293" evidence="1">
    <location>
        <begin position="22"/>
        <end position="153"/>
    </location>
</feature>
<dbReference type="EMBL" id="JACHFQ010000006">
    <property type="protein sequence ID" value="MBB5226766.1"/>
    <property type="molecule type" value="Genomic_DNA"/>
</dbReference>
<evidence type="ECO:0000313" key="4">
    <source>
        <dbReference type="Proteomes" id="UP000518887"/>
    </source>
</evidence>
<feature type="domain" description="Membrane iron-sulfur containing protein FtrD-like" evidence="2">
    <location>
        <begin position="45"/>
        <end position="145"/>
    </location>
</feature>
<name>A0A7W8GAD6_9SPIR</name>
<gene>
    <name evidence="3" type="ORF">HNP76_002147</name>
</gene>
<sequence length="153" mass="16723">MKRFFSTVFAVFVLSTALASAKTPLFLNPQAENGMISIKKSDLSKDAAFVNYKAGGITVQLIAVIADDGNYRLSFNTCQSCNPSPKAFFVQQGRKLVCQNCGNQFTMNDVGKSSYGCNPAQIPFTQTDNEFLVSTAVLEKAAPAFKRWQGRTN</sequence>
<feature type="signal peptide" evidence="1">
    <location>
        <begin position="1"/>
        <end position="21"/>
    </location>
</feature>
<evidence type="ECO:0000313" key="3">
    <source>
        <dbReference type="EMBL" id="MBB5226766.1"/>
    </source>
</evidence>
<proteinExistence type="predicted"/>
<dbReference type="Pfam" id="PF10080">
    <property type="entry name" value="FtrD-like"/>
    <property type="match status" value="1"/>
</dbReference>
<protein>
    <submittedName>
        <fullName evidence="3">Putative membrane protein</fullName>
    </submittedName>
</protein>
<dbReference type="AlphaFoldDB" id="A0A7W8GAD6"/>
<keyword evidence="4" id="KW-1185">Reference proteome</keyword>
<keyword evidence="1" id="KW-0732">Signal</keyword>
<organism evidence="3 4">
    <name type="scientific">Treponema ruminis</name>
    <dbReference type="NCBI Taxonomy" id="744515"/>
    <lineage>
        <taxon>Bacteria</taxon>
        <taxon>Pseudomonadati</taxon>
        <taxon>Spirochaetota</taxon>
        <taxon>Spirochaetia</taxon>
        <taxon>Spirochaetales</taxon>
        <taxon>Treponemataceae</taxon>
        <taxon>Treponema</taxon>
    </lineage>
</organism>
<evidence type="ECO:0000256" key="1">
    <source>
        <dbReference type="SAM" id="SignalP"/>
    </source>
</evidence>
<accession>A0A7W8GAD6</accession>
<comment type="caution">
    <text evidence="3">The sequence shown here is derived from an EMBL/GenBank/DDBJ whole genome shotgun (WGS) entry which is preliminary data.</text>
</comment>
<dbReference type="RefSeq" id="WP_184660320.1">
    <property type="nucleotide sequence ID" value="NZ_CP031518.1"/>
</dbReference>
<evidence type="ECO:0000259" key="2">
    <source>
        <dbReference type="Pfam" id="PF10080"/>
    </source>
</evidence>
<reference evidence="3 4" key="1">
    <citation type="submission" date="2020-08" db="EMBL/GenBank/DDBJ databases">
        <title>Genomic Encyclopedia of Type Strains, Phase IV (KMG-IV): sequencing the most valuable type-strain genomes for metagenomic binning, comparative biology and taxonomic classification.</title>
        <authorList>
            <person name="Goeker M."/>
        </authorList>
    </citation>
    <scope>NUCLEOTIDE SEQUENCE [LARGE SCALE GENOMIC DNA]</scope>
    <source>
        <strain evidence="3 4">DSM 103462</strain>
    </source>
</reference>